<protein>
    <submittedName>
        <fullName evidence="2">Uncharacterized protein</fullName>
    </submittedName>
</protein>
<keyword evidence="3" id="KW-1185">Reference proteome</keyword>
<dbReference type="AlphaFoldDB" id="A0A1H8AV96"/>
<gene>
    <name evidence="2" type="ORF">SAMN05192583_1051</name>
</gene>
<evidence type="ECO:0000313" key="2">
    <source>
        <dbReference type="EMBL" id="SEM73884.1"/>
    </source>
</evidence>
<reference evidence="3" key="1">
    <citation type="submission" date="2016-10" db="EMBL/GenBank/DDBJ databases">
        <authorList>
            <person name="Varghese N."/>
            <person name="Submissions S."/>
        </authorList>
    </citation>
    <scope>NUCLEOTIDE SEQUENCE [LARGE SCALE GENOMIC DNA]</scope>
    <source>
        <strain evidence="3">S6-262</strain>
    </source>
</reference>
<dbReference type="EMBL" id="FOCF01000002">
    <property type="protein sequence ID" value="SEM73884.1"/>
    <property type="molecule type" value="Genomic_DNA"/>
</dbReference>
<name>A0A1H8AV96_9SPHN</name>
<evidence type="ECO:0000256" key="1">
    <source>
        <dbReference type="SAM" id="MobiDB-lite"/>
    </source>
</evidence>
<evidence type="ECO:0000313" key="3">
    <source>
        <dbReference type="Proteomes" id="UP000199206"/>
    </source>
</evidence>
<proteinExistence type="predicted"/>
<dbReference type="Proteomes" id="UP000199206">
    <property type="component" value="Unassembled WGS sequence"/>
</dbReference>
<feature type="region of interest" description="Disordered" evidence="1">
    <location>
        <begin position="124"/>
        <end position="144"/>
    </location>
</feature>
<sequence length="144" mass="15602">MLAAEGGLLIHKIDVQVSTAETRSGLHTDYRSCGSTSHFLQRSPSTLSQSQKSAVDRKHPIFCKPMGPSRLYMVVTKISVTRPPVRVLATRVRGWGDLGVTVVGGGTTRAYEARLCFDGTSYPRNPSVAPAEPTRGYRGRTVLG</sequence>
<organism evidence="2 3">
    <name type="scientific">Sphingomonas gellani</name>
    <dbReference type="NCBI Taxonomy" id="1166340"/>
    <lineage>
        <taxon>Bacteria</taxon>
        <taxon>Pseudomonadati</taxon>
        <taxon>Pseudomonadota</taxon>
        <taxon>Alphaproteobacteria</taxon>
        <taxon>Sphingomonadales</taxon>
        <taxon>Sphingomonadaceae</taxon>
        <taxon>Sphingomonas</taxon>
    </lineage>
</organism>
<accession>A0A1H8AV96</accession>
<dbReference type="STRING" id="1166340.SAMN05192583_1051"/>